<reference evidence="2 3" key="1">
    <citation type="submission" date="2021-08" db="EMBL/GenBank/DDBJ databases">
        <title>Lysobacter sp. strain CJ11 Genome sequencing and assembly.</title>
        <authorList>
            <person name="Kim I."/>
        </authorList>
    </citation>
    <scope>NUCLEOTIDE SEQUENCE [LARGE SCALE GENOMIC DNA]</scope>
    <source>
        <strain evidence="2 3">CJ11</strain>
    </source>
</reference>
<keyword evidence="2" id="KW-0378">Hydrolase</keyword>
<keyword evidence="3" id="KW-1185">Reference proteome</keyword>
<dbReference type="Proteomes" id="UP000824755">
    <property type="component" value="Chromosome"/>
</dbReference>
<evidence type="ECO:0000259" key="1">
    <source>
        <dbReference type="Pfam" id="PF01902"/>
    </source>
</evidence>
<dbReference type="Gene3D" id="3.90.1490.10">
    <property type="entry name" value="putative n-type atp pyrophosphatase, domain 2"/>
    <property type="match status" value="1"/>
</dbReference>
<feature type="domain" description="Diphthamide synthase" evidence="1">
    <location>
        <begin position="9"/>
        <end position="211"/>
    </location>
</feature>
<sequence>MSAATAVLLSWSGGKDAAWALHALREQADFQVVGLLTTITAEYDRASMQGIRREVLHAQADAVGLPLMEVSIPAKCSNADYEAALHDGLRRVAQRWPDLQTMAFGDLHLEDIRAYRATQLAGQGWNILTPIFGSDTALLAREMIASGLRASLCCVDTTQLPASFAGRPFDLELLSELPPGIDHCGENGEFHTCVYDGPMFNRPIALTQGETVVRDARFAYTDFTLSPPSSANFA</sequence>
<dbReference type="Gene3D" id="3.40.50.620">
    <property type="entry name" value="HUPs"/>
    <property type="match status" value="1"/>
</dbReference>
<protein>
    <submittedName>
        <fullName evidence="2">Adenine nucleotide alpha hydrolase</fullName>
    </submittedName>
</protein>
<dbReference type="GO" id="GO:0016787">
    <property type="term" value="F:hydrolase activity"/>
    <property type="evidence" value="ECO:0007669"/>
    <property type="project" value="UniProtKB-KW"/>
</dbReference>
<evidence type="ECO:0000313" key="2">
    <source>
        <dbReference type="EMBL" id="QYR53252.1"/>
    </source>
</evidence>
<name>A0ABX8WQZ6_9GAMM</name>
<proteinExistence type="predicted"/>
<dbReference type="InterPro" id="IPR014729">
    <property type="entry name" value="Rossmann-like_a/b/a_fold"/>
</dbReference>
<dbReference type="InterPro" id="IPR002761">
    <property type="entry name" value="Diphthami_syn_dom"/>
</dbReference>
<dbReference type="Pfam" id="PF01902">
    <property type="entry name" value="Diphthami_syn_2"/>
    <property type="match status" value="1"/>
</dbReference>
<gene>
    <name evidence="2" type="ORF">H8L67_01670</name>
</gene>
<dbReference type="EMBL" id="CP080544">
    <property type="protein sequence ID" value="QYR53252.1"/>
    <property type="molecule type" value="Genomic_DNA"/>
</dbReference>
<accession>A0ABX8WQZ6</accession>
<organism evidence="2 3">
    <name type="scientific">Lysobacter soyae</name>
    <dbReference type="NCBI Taxonomy" id="2764185"/>
    <lineage>
        <taxon>Bacteria</taxon>
        <taxon>Pseudomonadati</taxon>
        <taxon>Pseudomonadota</taxon>
        <taxon>Gammaproteobacteria</taxon>
        <taxon>Lysobacterales</taxon>
        <taxon>Lysobacteraceae</taxon>
        <taxon>Lysobacter</taxon>
    </lineage>
</organism>
<evidence type="ECO:0000313" key="3">
    <source>
        <dbReference type="Proteomes" id="UP000824755"/>
    </source>
</evidence>
<dbReference type="SUPFAM" id="SSF52402">
    <property type="entry name" value="Adenine nucleotide alpha hydrolases-like"/>
    <property type="match status" value="1"/>
</dbReference>
<dbReference type="RefSeq" id="WP_220380069.1">
    <property type="nucleotide sequence ID" value="NZ_CP080544.1"/>
</dbReference>